<evidence type="ECO:0000256" key="1">
    <source>
        <dbReference type="ARBA" id="ARBA00005179"/>
    </source>
</evidence>
<comment type="similarity">
    <text evidence="2">Belongs to the paxM FAD-dependent monooxygenase family.</text>
</comment>
<evidence type="ECO:0000313" key="8">
    <source>
        <dbReference type="EMBL" id="KAK8862585.1"/>
    </source>
</evidence>
<evidence type="ECO:0000256" key="4">
    <source>
        <dbReference type="ARBA" id="ARBA00022827"/>
    </source>
</evidence>
<dbReference type="PRINTS" id="PR00420">
    <property type="entry name" value="RNGMNOXGNASE"/>
</dbReference>
<evidence type="ECO:0000259" key="7">
    <source>
        <dbReference type="Pfam" id="PF01494"/>
    </source>
</evidence>
<dbReference type="PANTHER" id="PTHR46720">
    <property type="entry name" value="HYDROXYLASE, PUTATIVE (AFU_ORTHOLOGUE AFUA_3G01460)-RELATED"/>
    <property type="match status" value="1"/>
</dbReference>
<dbReference type="Pfam" id="PF01494">
    <property type="entry name" value="FAD_binding_3"/>
    <property type="match status" value="1"/>
</dbReference>
<name>A0ABR2IG77_9PEZI</name>
<feature type="domain" description="FAD-binding" evidence="7">
    <location>
        <begin position="195"/>
        <end position="410"/>
    </location>
</feature>
<sequence>MSDAQEDGSEPFRVAIIGGGIGGLFCALAIHHHHHNDSSSSSSSFPSLPNDVGHNGATGTSTTAPPKIGTKRKIQIDVYEQAPQYREIGAGVGIGINAARLLHRLGLGSGLVKIAGQRQGTWFTFRRYENSSEVVSIPDAEPEPGDVRQSPCARSDLLELFLGAIRERGAATLHTEKACTGVTVLGSDNIEDRGGKVEVQFRDGTSAVADVVVGCDGVHSVVRDKFVTDANNKSVESGMIAYRGIVPISALEKDWPFDHWSNIWVSKHKHFLSYPITCNTKLNIVAFVTKRLGGGIPINEKEDEANKYKNIRESWSSLCDRDEVVADFADFDEPVQRIISLMDEKPGRWRINDHEPLSRWHFAGGRVVLVGDAAHAMLPHMGAGAGQSVEDGWILGRALADYLRGHDSDSRDGNPNGGSSGDNKFESLEFTMQFYQDIRLPRAQKVQAASRVGGNLYELQTEEMSALSYDDSLPVLGEAMRQRMKFVWSEDVDDSYNRMRDGKQQQQQ</sequence>
<comment type="pathway">
    <text evidence="1">Secondary metabolite biosynthesis.</text>
</comment>
<dbReference type="Proteomes" id="UP001390339">
    <property type="component" value="Unassembled WGS sequence"/>
</dbReference>
<dbReference type="InterPro" id="IPR051104">
    <property type="entry name" value="FAD_monoxygenase"/>
</dbReference>
<gene>
    <name evidence="8" type="ORF">PGQ11_008820</name>
</gene>
<protein>
    <submittedName>
        <fullName evidence="8">Mannitol 1-phosphate dehydrogenase</fullName>
    </submittedName>
</protein>
<organism evidence="8 9">
    <name type="scientific">Apiospora arundinis</name>
    <dbReference type="NCBI Taxonomy" id="335852"/>
    <lineage>
        <taxon>Eukaryota</taxon>
        <taxon>Fungi</taxon>
        <taxon>Dikarya</taxon>
        <taxon>Ascomycota</taxon>
        <taxon>Pezizomycotina</taxon>
        <taxon>Sordariomycetes</taxon>
        <taxon>Xylariomycetidae</taxon>
        <taxon>Amphisphaeriales</taxon>
        <taxon>Apiosporaceae</taxon>
        <taxon>Apiospora</taxon>
    </lineage>
</organism>
<evidence type="ECO:0000256" key="5">
    <source>
        <dbReference type="ARBA" id="ARBA00023002"/>
    </source>
</evidence>
<evidence type="ECO:0000313" key="9">
    <source>
        <dbReference type="Proteomes" id="UP001390339"/>
    </source>
</evidence>
<keyword evidence="5" id="KW-0560">Oxidoreductase</keyword>
<keyword evidence="3" id="KW-0285">Flavoprotein</keyword>
<accession>A0ABR2IG77</accession>
<dbReference type="InterPro" id="IPR036188">
    <property type="entry name" value="FAD/NAD-bd_sf"/>
</dbReference>
<dbReference type="InterPro" id="IPR002938">
    <property type="entry name" value="FAD-bd"/>
</dbReference>
<keyword evidence="9" id="KW-1185">Reference proteome</keyword>
<feature type="region of interest" description="Disordered" evidence="6">
    <location>
        <begin position="36"/>
        <end position="68"/>
    </location>
</feature>
<dbReference type="Gene3D" id="3.50.50.60">
    <property type="entry name" value="FAD/NAD(P)-binding domain"/>
    <property type="match status" value="1"/>
</dbReference>
<proteinExistence type="inferred from homology"/>
<dbReference type="SUPFAM" id="SSF51905">
    <property type="entry name" value="FAD/NAD(P)-binding domain"/>
    <property type="match status" value="1"/>
</dbReference>
<evidence type="ECO:0000256" key="6">
    <source>
        <dbReference type="SAM" id="MobiDB-lite"/>
    </source>
</evidence>
<keyword evidence="4" id="KW-0274">FAD</keyword>
<comment type="caution">
    <text evidence="8">The sequence shown here is derived from an EMBL/GenBank/DDBJ whole genome shotgun (WGS) entry which is preliminary data.</text>
</comment>
<evidence type="ECO:0000256" key="3">
    <source>
        <dbReference type="ARBA" id="ARBA00022630"/>
    </source>
</evidence>
<reference evidence="8 9" key="1">
    <citation type="journal article" date="2024" name="IMA Fungus">
        <title>Apiospora arundinis, a panoply of carbohydrate-active enzymes and secondary metabolites.</title>
        <authorList>
            <person name="Sorensen T."/>
            <person name="Petersen C."/>
            <person name="Muurmann A.T."/>
            <person name="Christiansen J.V."/>
            <person name="Brundto M.L."/>
            <person name="Overgaard C.K."/>
            <person name="Boysen A.T."/>
            <person name="Wollenberg R.D."/>
            <person name="Larsen T.O."/>
            <person name="Sorensen J.L."/>
            <person name="Nielsen K.L."/>
            <person name="Sondergaard T.E."/>
        </authorList>
    </citation>
    <scope>NUCLEOTIDE SEQUENCE [LARGE SCALE GENOMIC DNA]</scope>
    <source>
        <strain evidence="8 9">AAU 773</strain>
    </source>
</reference>
<dbReference type="EMBL" id="JAPCWZ010000005">
    <property type="protein sequence ID" value="KAK8862585.1"/>
    <property type="molecule type" value="Genomic_DNA"/>
</dbReference>
<evidence type="ECO:0000256" key="2">
    <source>
        <dbReference type="ARBA" id="ARBA00007992"/>
    </source>
</evidence>
<dbReference type="SUPFAM" id="SSF54373">
    <property type="entry name" value="FAD-linked reductases, C-terminal domain"/>
    <property type="match status" value="1"/>
</dbReference>
<dbReference type="PANTHER" id="PTHR46720:SF3">
    <property type="entry name" value="FAD-BINDING DOMAIN-CONTAINING PROTEIN-RELATED"/>
    <property type="match status" value="1"/>
</dbReference>